<accession>A0AAV5SDE4</accession>
<organism evidence="1 2">
    <name type="scientific">Pristionchus entomophagus</name>
    <dbReference type="NCBI Taxonomy" id="358040"/>
    <lineage>
        <taxon>Eukaryota</taxon>
        <taxon>Metazoa</taxon>
        <taxon>Ecdysozoa</taxon>
        <taxon>Nematoda</taxon>
        <taxon>Chromadorea</taxon>
        <taxon>Rhabditida</taxon>
        <taxon>Rhabditina</taxon>
        <taxon>Diplogasteromorpha</taxon>
        <taxon>Diplogasteroidea</taxon>
        <taxon>Neodiplogasteridae</taxon>
        <taxon>Pristionchus</taxon>
    </lineage>
</organism>
<dbReference type="PANTHER" id="PTHR21479">
    <property type="match status" value="1"/>
</dbReference>
<protein>
    <submittedName>
        <fullName evidence="1">Uncharacterized protein</fullName>
    </submittedName>
</protein>
<dbReference type="AlphaFoldDB" id="A0AAV5SDE4"/>
<dbReference type="EMBL" id="BTSX01000001">
    <property type="protein sequence ID" value="GMS80930.1"/>
    <property type="molecule type" value="Genomic_DNA"/>
</dbReference>
<gene>
    <name evidence="1" type="ORF">PENTCL1PPCAC_3105</name>
</gene>
<evidence type="ECO:0000313" key="2">
    <source>
        <dbReference type="Proteomes" id="UP001432027"/>
    </source>
</evidence>
<proteinExistence type="predicted"/>
<dbReference type="Proteomes" id="UP001432027">
    <property type="component" value="Unassembled WGS sequence"/>
</dbReference>
<dbReference type="PANTHER" id="PTHR21479:SF22">
    <property type="entry name" value="PROTEIN CBG07241"/>
    <property type="match status" value="1"/>
</dbReference>
<evidence type="ECO:0000313" key="1">
    <source>
        <dbReference type="EMBL" id="GMS80930.1"/>
    </source>
</evidence>
<dbReference type="InterPro" id="IPR038479">
    <property type="entry name" value="Transthyretin-like_sf"/>
</dbReference>
<feature type="non-terminal residue" evidence="1">
    <location>
        <position position="1"/>
    </location>
</feature>
<sequence length="172" mass="19352">SFSLHFRLSLSSEEVGCYFRPLSPMFFCSFNNEEMKLTLLISVLIASLCAVSIPVKVKGTLTCSSPFYYGIKLLERDLRYPDIISTLPNTIVNGKTANYEISGMAWESPLLFLENEVEPLMMIEHNCGGKYTCICKDFGDVSAPLDATININLEKPNLRMCNYCMNSPLHKL</sequence>
<dbReference type="Gene3D" id="2.60.40.3330">
    <property type="match status" value="1"/>
</dbReference>
<comment type="caution">
    <text evidence="1">The sequence shown here is derived from an EMBL/GenBank/DDBJ whole genome shotgun (WGS) entry which is preliminary data.</text>
</comment>
<keyword evidence="2" id="KW-1185">Reference proteome</keyword>
<name>A0AAV5SDE4_9BILA</name>
<reference evidence="1" key="1">
    <citation type="submission" date="2023-10" db="EMBL/GenBank/DDBJ databases">
        <title>Genome assembly of Pristionchus species.</title>
        <authorList>
            <person name="Yoshida K."/>
            <person name="Sommer R.J."/>
        </authorList>
    </citation>
    <scope>NUCLEOTIDE SEQUENCE</scope>
    <source>
        <strain evidence="1">RS0144</strain>
    </source>
</reference>